<proteinExistence type="predicted"/>
<protein>
    <submittedName>
        <fullName evidence="2">Uncharacterized protein</fullName>
    </submittedName>
</protein>
<dbReference type="AlphaFoldDB" id="A0A221MFE7"/>
<dbReference type="RefSeq" id="WP_089533340.1">
    <property type="nucleotide sequence ID" value="NZ_CP022437.1"/>
</dbReference>
<keyword evidence="1" id="KW-0472">Membrane</keyword>
<keyword evidence="1" id="KW-1133">Transmembrane helix</keyword>
<keyword evidence="3" id="KW-1185">Reference proteome</keyword>
<reference evidence="2 3" key="1">
    <citation type="journal article" date="2003" name="Int. J. Syst. Evol. Microbiol.">
        <title>Virgibacillus carmonensis sp. nov., Virgibacillus necropolis sp. nov. and Virgibacillus picturae sp. nov., three novel species isolated from deteriorated mural paintings, transfer of the species of the genus salibacillus to Virgibacillus, as Virgibacillus marismortui comb. nov. and Virgibacillus salexigens comb. nov., and emended description of the genus Virgibacillus.</title>
        <authorList>
            <person name="Heyrman J."/>
            <person name="Logan N.A."/>
            <person name="Busse H.J."/>
            <person name="Balcaen A."/>
            <person name="Lebbe L."/>
            <person name="Rodriguez-Diaz M."/>
            <person name="Swings J."/>
            <person name="De Vos P."/>
        </authorList>
    </citation>
    <scope>NUCLEOTIDE SEQUENCE [LARGE SCALE GENOMIC DNA]</scope>
    <source>
        <strain evidence="2 3">LMG 19488</strain>
    </source>
</reference>
<feature type="transmembrane region" description="Helical" evidence="1">
    <location>
        <begin position="12"/>
        <end position="29"/>
    </location>
</feature>
<keyword evidence="1" id="KW-0812">Transmembrane</keyword>
<accession>A0A221MFE7</accession>
<name>A0A221MFE7_9BACI</name>
<dbReference type="OrthoDB" id="9882235at2"/>
<evidence type="ECO:0000313" key="2">
    <source>
        <dbReference type="EMBL" id="ASN06342.1"/>
    </source>
</evidence>
<dbReference type="KEGG" id="vne:CFK40_15600"/>
<dbReference type="EMBL" id="CP022437">
    <property type="protein sequence ID" value="ASN06342.1"/>
    <property type="molecule type" value="Genomic_DNA"/>
</dbReference>
<dbReference type="Proteomes" id="UP000204391">
    <property type="component" value="Chromosome"/>
</dbReference>
<evidence type="ECO:0000313" key="3">
    <source>
        <dbReference type="Proteomes" id="UP000204391"/>
    </source>
</evidence>
<gene>
    <name evidence="2" type="ORF">CFK40_15600</name>
</gene>
<organism evidence="2 3">
    <name type="scientific">Virgibacillus necropolis</name>
    <dbReference type="NCBI Taxonomy" id="163877"/>
    <lineage>
        <taxon>Bacteria</taxon>
        <taxon>Bacillati</taxon>
        <taxon>Bacillota</taxon>
        <taxon>Bacilli</taxon>
        <taxon>Bacillales</taxon>
        <taxon>Bacillaceae</taxon>
        <taxon>Virgibacillus</taxon>
    </lineage>
</organism>
<sequence>MNNFITIEPVSLGELLTILSSIILLVITWKSVSNAKKANAITKQSQQLQSEQFKLSIKPDLIFDIPSIKYTQIDNNKSKVNIIINPDHTYYIKNLSNNICYNISVTTFIYLPDDGWNKYYSFLNNEFGKEKARPNIVSYSKTYALHTTNNLECTIPFYYLVLNIIAYDGTINSPELYVFLQYEDKTNKIYEDCFQLVQTGKHIGRFDEPDDIELHFSPVLSENEEIKTKLYEQKNKLESDFPDKPELHYYSL</sequence>
<evidence type="ECO:0000256" key="1">
    <source>
        <dbReference type="SAM" id="Phobius"/>
    </source>
</evidence>